<dbReference type="InterPro" id="IPR036770">
    <property type="entry name" value="Ankyrin_rpt-contain_sf"/>
</dbReference>
<dbReference type="Gene3D" id="1.25.40.10">
    <property type="entry name" value="Tetratricopeptide repeat domain"/>
    <property type="match status" value="1"/>
</dbReference>
<keyword evidence="5" id="KW-1185">Reference proteome</keyword>
<dbReference type="InterPro" id="IPR011990">
    <property type="entry name" value="TPR-like_helical_dom_sf"/>
</dbReference>
<dbReference type="Proteomes" id="UP000594261">
    <property type="component" value="Chromosome 12"/>
</dbReference>
<feature type="repeat" description="ANK" evidence="1">
    <location>
        <begin position="63"/>
        <end position="95"/>
    </location>
</feature>
<dbReference type="Pfam" id="PF25575">
    <property type="entry name" value="TPR_BSK1_C"/>
    <property type="match status" value="1"/>
</dbReference>
<dbReference type="SMART" id="SM00028">
    <property type="entry name" value="TPR"/>
    <property type="match status" value="3"/>
</dbReference>
<accession>A0A7N2REJ3</accession>
<dbReference type="FunCoup" id="A0A7N2REJ3">
    <property type="interactions" value="729"/>
</dbReference>
<dbReference type="PANTHER" id="PTHR46224">
    <property type="entry name" value="ANKYRIN REPEAT FAMILY PROTEIN"/>
    <property type="match status" value="1"/>
</dbReference>
<dbReference type="Gramene" id="QL12p018052:mrna">
    <property type="protein sequence ID" value="QL12p018052:mrna"/>
    <property type="gene ID" value="QL12p018052"/>
</dbReference>
<dbReference type="SUPFAM" id="SSF48403">
    <property type="entry name" value="Ankyrin repeat"/>
    <property type="match status" value="1"/>
</dbReference>
<dbReference type="InParanoid" id="A0A7N2REJ3"/>
<reference evidence="4 5" key="1">
    <citation type="journal article" date="2016" name="G3 (Bethesda)">
        <title>First Draft Assembly and Annotation of the Genome of a California Endemic Oak Quercus lobata Nee (Fagaceae).</title>
        <authorList>
            <person name="Sork V.L."/>
            <person name="Fitz-Gibbon S.T."/>
            <person name="Puiu D."/>
            <person name="Crepeau M."/>
            <person name="Gugger P.F."/>
            <person name="Sherman R."/>
            <person name="Stevens K."/>
            <person name="Langley C.H."/>
            <person name="Pellegrini M."/>
            <person name="Salzberg S.L."/>
        </authorList>
    </citation>
    <scope>NUCLEOTIDE SEQUENCE [LARGE SCALE GENOMIC DNA]</scope>
    <source>
        <strain evidence="4 5">cv. SW786</strain>
    </source>
</reference>
<dbReference type="InterPro" id="IPR019734">
    <property type="entry name" value="TPR_rpt"/>
</dbReference>
<evidence type="ECO:0000259" key="3">
    <source>
        <dbReference type="Pfam" id="PF25575"/>
    </source>
</evidence>
<feature type="domain" description="Serine/threonine-protein kinase BSK1-like TPR repeats" evidence="3">
    <location>
        <begin position="231"/>
        <end position="306"/>
    </location>
</feature>
<evidence type="ECO:0000313" key="4">
    <source>
        <dbReference type="EnsemblPlants" id="QL12p018052:mrna"/>
    </source>
</evidence>
<dbReference type="InterPro" id="IPR002110">
    <property type="entry name" value="Ankyrin_rpt"/>
</dbReference>
<proteinExistence type="predicted"/>
<name>A0A7N2REJ3_QUELO</name>
<feature type="repeat" description="ANK" evidence="1">
    <location>
        <begin position="126"/>
        <end position="158"/>
    </location>
</feature>
<keyword evidence="2" id="KW-0802">TPR repeat</keyword>
<dbReference type="InterPro" id="IPR051616">
    <property type="entry name" value="Cul2-RING_E3_ligase_SR"/>
</dbReference>
<dbReference type="PANTHER" id="PTHR46224:SF67">
    <property type="entry name" value="HSP70-HSP90 ORGANIZING PROTEIN 3-LIKE"/>
    <property type="match status" value="1"/>
</dbReference>
<sequence length="350" mass="39091">MPLTGNLVPLKRLDKGLLKMAACIPDLEGRTLFHYAAATRKTHVSKYFMEQVKVDDVNMKDGQGQTPLHHAILRHYYHTAAYLLMNGVASNAENENGETSLHYAAWIKRILRLVISKGAKVDAISNHGTPLHNAAAHGNKESVRILLENHANPNVIFHDHVPPLVMAIHANSTECVEFELLLRAGADPNIRKHGVTPLESAASEGFTEIFKCLLNAGADPNVTSFMNRKLKENFLTLKSKGKDAFKRKDYLGAICWYTKAINAEPSDATVLSNRSLCWALLNEGSRALPDAEACIALRPDWPKAYYREGVAYMLLKDFVKSAYSFNKGLELDPKNEELQMAFWESCWVCD</sequence>
<protein>
    <recommendedName>
        <fullName evidence="3">Serine/threonine-protein kinase BSK1-like TPR repeats domain-containing protein</fullName>
    </recommendedName>
</protein>
<dbReference type="AlphaFoldDB" id="A0A7N2REJ3"/>
<dbReference type="EnsemblPlants" id="QL12p018052:mrna">
    <property type="protein sequence ID" value="QL12p018052:mrna"/>
    <property type="gene ID" value="QL12p018052"/>
</dbReference>
<feature type="repeat" description="TPR" evidence="2">
    <location>
        <begin position="302"/>
        <end position="335"/>
    </location>
</feature>
<keyword evidence="1" id="KW-0040">ANK repeat</keyword>
<dbReference type="PROSITE" id="PS50297">
    <property type="entry name" value="ANK_REP_REGION"/>
    <property type="match status" value="3"/>
</dbReference>
<evidence type="ECO:0000256" key="2">
    <source>
        <dbReference type="PROSITE-ProRule" id="PRU00339"/>
    </source>
</evidence>
<dbReference type="Gene3D" id="1.25.40.20">
    <property type="entry name" value="Ankyrin repeat-containing domain"/>
    <property type="match status" value="2"/>
</dbReference>
<evidence type="ECO:0000256" key="1">
    <source>
        <dbReference type="PROSITE-ProRule" id="PRU00023"/>
    </source>
</evidence>
<dbReference type="EMBL" id="LRBV02000012">
    <property type="status" value="NOT_ANNOTATED_CDS"/>
    <property type="molecule type" value="Genomic_DNA"/>
</dbReference>
<dbReference type="PROSITE" id="PS50088">
    <property type="entry name" value="ANK_REPEAT"/>
    <property type="match status" value="3"/>
</dbReference>
<dbReference type="PROSITE" id="PS50005">
    <property type="entry name" value="TPR"/>
    <property type="match status" value="1"/>
</dbReference>
<dbReference type="InterPro" id="IPR058209">
    <property type="entry name" value="TPR_BSK1_C"/>
</dbReference>
<dbReference type="SMART" id="SM00248">
    <property type="entry name" value="ANK"/>
    <property type="match status" value="6"/>
</dbReference>
<organism evidence="4 5">
    <name type="scientific">Quercus lobata</name>
    <name type="common">Valley oak</name>
    <dbReference type="NCBI Taxonomy" id="97700"/>
    <lineage>
        <taxon>Eukaryota</taxon>
        <taxon>Viridiplantae</taxon>
        <taxon>Streptophyta</taxon>
        <taxon>Embryophyta</taxon>
        <taxon>Tracheophyta</taxon>
        <taxon>Spermatophyta</taxon>
        <taxon>Magnoliopsida</taxon>
        <taxon>eudicotyledons</taxon>
        <taxon>Gunneridae</taxon>
        <taxon>Pentapetalae</taxon>
        <taxon>rosids</taxon>
        <taxon>fabids</taxon>
        <taxon>Fagales</taxon>
        <taxon>Fagaceae</taxon>
        <taxon>Quercus</taxon>
    </lineage>
</organism>
<evidence type="ECO:0000313" key="5">
    <source>
        <dbReference type="Proteomes" id="UP000594261"/>
    </source>
</evidence>
<dbReference type="SUPFAM" id="SSF48452">
    <property type="entry name" value="TPR-like"/>
    <property type="match status" value="1"/>
</dbReference>
<feature type="repeat" description="ANK" evidence="1">
    <location>
        <begin position="193"/>
        <end position="225"/>
    </location>
</feature>
<dbReference type="Pfam" id="PF12796">
    <property type="entry name" value="Ank_2"/>
    <property type="match status" value="2"/>
</dbReference>
<reference evidence="4" key="2">
    <citation type="submission" date="2021-01" db="UniProtKB">
        <authorList>
            <consortium name="EnsemblPlants"/>
        </authorList>
    </citation>
    <scope>IDENTIFICATION</scope>
</reference>
<dbReference type="OMA" id="DDQDSWP"/>